<dbReference type="Gene3D" id="3.30.160.250">
    <property type="match status" value="1"/>
</dbReference>
<sequence>MKLTISIVKGDGKFIGSIKEIPAVITEGSSKQEVMENLKDALELYLEDLKEEEDPGDIIERERLIFSYVDQEE</sequence>
<dbReference type="InterPro" id="IPR051404">
    <property type="entry name" value="TA_system_antitoxin"/>
</dbReference>
<evidence type="ECO:0000313" key="2">
    <source>
        <dbReference type="Proteomes" id="UP000304900"/>
    </source>
</evidence>
<dbReference type="RefSeq" id="WP_137339185.1">
    <property type="nucleotide sequence ID" value="NZ_BSQH01000017.1"/>
</dbReference>
<protein>
    <submittedName>
        <fullName evidence="1">Type II toxin-antitoxin system HicB family antitoxin</fullName>
    </submittedName>
</protein>
<dbReference type="EMBL" id="SZVO01000002">
    <property type="protein sequence ID" value="TKT93510.1"/>
    <property type="molecule type" value="Genomic_DNA"/>
</dbReference>
<keyword evidence="2" id="KW-1185">Reference proteome</keyword>
<name>A0A4U6D7S3_9BACT</name>
<dbReference type="SUPFAM" id="SSF143100">
    <property type="entry name" value="TTHA1013/TTHA0281-like"/>
    <property type="match status" value="1"/>
</dbReference>
<dbReference type="OrthoDB" id="894152at2"/>
<dbReference type="Proteomes" id="UP000304900">
    <property type="component" value="Unassembled WGS sequence"/>
</dbReference>
<organism evidence="1 2">
    <name type="scientific">Dyadobacter frigoris</name>
    <dbReference type="NCBI Taxonomy" id="2576211"/>
    <lineage>
        <taxon>Bacteria</taxon>
        <taxon>Pseudomonadati</taxon>
        <taxon>Bacteroidota</taxon>
        <taxon>Cytophagia</taxon>
        <taxon>Cytophagales</taxon>
        <taxon>Spirosomataceae</taxon>
        <taxon>Dyadobacter</taxon>
    </lineage>
</organism>
<dbReference type="PANTHER" id="PTHR34504">
    <property type="entry name" value="ANTITOXIN HICB"/>
    <property type="match status" value="1"/>
</dbReference>
<proteinExistence type="predicted"/>
<evidence type="ECO:0000313" key="1">
    <source>
        <dbReference type="EMBL" id="TKT93510.1"/>
    </source>
</evidence>
<reference evidence="1 2" key="1">
    <citation type="submission" date="2019-05" db="EMBL/GenBank/DDBJ databases">
        <title>Dyadobacter AR-3-8 sp. nov., isolated from arctic soil.</title>
        <authorList>
            <person name="Chaudhary D.K."/>
        </authorList>
    </citation>
    <scope>NUCLEOTIDE SEQUENCE [LARGE SCALE GENOMIC DNA]</scope>
    <source>
        <strain evidence="1 2">AR-3-8</strain>
    </source>
</reference>
<dbReference type="InterPro" id="IPR035069">
    <property type="entry name" value="TTHA1013/TTHA0281-like"/>
</dbReference>
<gene>
    <name evidence="1" type="ORF">FDK13_06610</name>
</gene>
<dbReference type="PANTHER" id="PTHR34504:SF4">
    <property type="entry name" value="ANTITOXIN HICB"/>
    <property type="match status" value="1"/>
</dbReference>
<comment type="caution">
    <text evidence="1">The sequence shown here is derived from an EMBL/GenBank/DDBJ whole genome shotgun (WGS) entry which is preliminary data.</text>
</comment>
<dbReference type="AlphaFoldDB" id="A0A4U6D7S3"/>
<accession>A0A4U6D7S3</accession>